<dbReference type="PANTHER" id="PTHR43308">
    <property type="entry name" value="OUTER MEMBRANE PROTEIN ALPHA-RELATED"/>
    <property type="match status" value="1"/>
</dbReference>
<name>A0ABR8FUG7_9NOSO</name>
<comment type="caution">
    <text evidence="4">The sequence shown here is derived from an EMBL/GenBank/DDBJ whole genome shotgun (WGS) entry which is preliminary data.</text>
</comment>
<dbReference type="PANTHER" id="PTHR43308:SF1">
    <property type="entry name" value="OUTER MEMBRANE PROTEIN ALPHA"/>
    <property type="match status" value="1"/>
</dbReference>
<gene>
    <name evidence="4" type="ORF">H6G74_12240</name>
</gene>
<evidence type="ECO:0000313" key="5">
    <source>
        <dbReference type="Proteomes" id="UP000603457"/>
    </source>
</evidence>
<protein>
    <submittedName>
        <fullName evidence="4">Carbohydrate porin</fullName>
    </submittedName>
</protein>
<evidence type="ECO:0000313" key="4">
    <source>
        <dbReference type="EMBL" id="MBD2595096.1"/>
    </source>
</evidence>
<dbReference type="InterPro" id="IPR047684">
    <property type="entry name" value="Por_som-like"/>
</dbReference>
<dbReference type="InterPro" id="IPR007049">
    <property type="entry name" value="Carb-sel_porin_OprB"/>
</dbReference>
<evidence type="ECO:0000259" key="3">
    <source>
        <dbReference type="PROSITE" id="PS51272"/>
    </source>
</evidence>
<feature type="domain" description="SLH" evidence="3">
    <location>
        <begin position="32"/>
        <end position="96"/>
    </location>
</feature>
<dbReference type="Pfam" id="PF00395">
    <property type="entry name" value="SLH"/>
    <property type="match status" value="1"/>
</dbReference>
<organism evidence="4 5">
    <name type="scientific">Nostoc spongiaeforme FACHB-130</name>
    <dbReference type="NCBI Taxonomy" id="1357510"/>
    <lineage>
        <taxon>Bacteria</taxon>
        <taxon>Bacillati</taxon>
        <taxon>Cyanobacteriota</taxon>
        <taxon>Cyanophyceae</taxon>
        <taxon>Nostocales</taxon>
        <taxon>Nostocaceae</taxon>
        <taxon>Nostoc</taxon>
    </lineage>
</organism>
<dbReference type="PROSITE" id="PS51272">
    <property type="entry name" value="SLH"/>
    <property type="match status" value="1"/>
</dbReference>
<dbReference type="Proteomes" id="UP000603457">
    <property type="component" value="Unassembled WGS sequence"/>
</dbReference>
<accession>A0ABR8FUG7</accession>
<evidence type="ECO:0000256" key="1">
    <source>
        <dbReference type="ARBA" id="ARBA00008769"/>
    </source>
</evidence>
<keyword evidence="5" id="KW-1185">Reference proteome</keyword>
<dbReference type="InterPro" id="IPR051465">
    <property type="entry name" value="Cell_Envelope_Struct_Comp"/>
</dbReference>
<dbReference type="EMBL" id="JACJTB010000012">
    <property type="protein sequence ID" value="MBD2595096.1"/>
    <property type="molecule type" value="Genomic_DNA"/>
</dbReference>
<dbReference type="InterPro" id="IPR038673">
    <property type="entry name" value="OprB_sf"/>
</dbReference>
<proteinExistence type="inferred from homology"/>
<dbReference type="InterPro" id="IPR001119">
    <property type="entry name" value="SLH_dom"/>
</dbReference>
<reference evidence="4 5" key="1">
    <citation type="journal article" date="2020" name="ISME J.">
        <title>Comparative genomics reveals insights into cyanobacterial evolution and habitat adaptation.</title>
        <authorList>
            <person name="Chen M.Y."/>
            <person name="Teng W.K."/>
            <person name="Zhao L."/>
            <person name="Hu C.X."/>
            <person name="Zhou Y.K."/>
            <person name="Han B.P."/>
            <person name="Song L.R."/>
            <person name="Shu W.S."/>
        </authorList>
    </citation>
    <scope>NUCLEOTIDE SEQUENCE [LARGE SCALE GENOMIC DNA]</scope>
    <source>
        <strain evidence="4 5">FACHB-130</strain>
    </source>
</reference>
<dbReference type="NCBIfam" id="NF033921">
    <property type="entry name" value="por_somb"/>
    <property type="match status" value="1"/>
</dbReference>
<dbReference type="Pfam" id="PF04966">
    <property type="entry name" value="OprB"/>
    <property type="match status" value="1"/>
</dbReference>
<dbReference type="Gene3D" id="2.40.160.180">
    <property type="entry name" value="Carbohydrate-selective porin OprB"/>
    <property type="match status" value="1"/>
</dbReference>
<evidence type="ECO:0000256" key="2">
    <source>
        <dbReference type="RuleBase" id="RU363072"/>
    </source>
</evidence>
<comment type="similarity">
    <text evidence="1 2">Belongs to the OprB family.</text>
</comment>
<sequence length="509" mass="55090">MANVTISYALPPIEASDIENFSEPNILEQVPTVSQFADVQPTDWAFVALRSLVEKYGIISGYPDGTYRGNRAMSRYEFVAGLNLALTQIHQLIAAGDTVSPEDLTLLQKLQTEFAAELTTLRSQVEQLEAQTTVLASQQFSTTTKLSTQVIIAGNAGGYTSDRIIAPRGAVITENQPNATIIYRVSLNFNTSFTGKDLLQVRLVTGSGSADDNTAGFLEPNLGSTLEFSIPGRNNQISLARLYYTFPLAQDLSLTLGPSITAPDFVDKNRYANLSFLDFSTQALVNNYVLFPRARGAGAFLEWNPGAGALHLRGVYLAGDANNTLPENAQLFGGGRPQDIRLFPVGGGGATGGLFGDPYQGIIELEYAPSQSWALRLQYGGGRIFGSDFAAFGVNFDWALSNRLGVFGRYGYSSYSNTTVGDIHPNYWMAGLAFPNLFVNRAIAGIAIGQPLIENAVGNATQTNFEAFYNFPLTERIRITPLIQVITNPANQDANGTIISGTMRMVLSF</sequence>